<evidence type="ECO:0000313" key="2">
    <source>
        <dbReference type="EMBL" id="TFD30286.1"/>
    </source>
</evidence>
<dbReference type="InterPro" id="IPR041519">
    <property type="entry name" value="HEPN_RiboL-PSP"/>
</dbReference>
<protein>
    <recommendedName>
        <fullName evidence="1">RiboL-PSP-HEPN domain-containing protein</fullName>
    </recommendedName>
</protein>
<evidence type="ECO:0000313" key="3">
    <source>
        <dbReference type="Proteomes" id="UP000297472"/>
    </source>
</evidence>
<evidence type="ECO:0000259" key="1">
    <source>
        <dbReference type="Pfam" id="PF18735"/>
    </source>
</evidence>
<dbReference type="Proteomes" id="UP000297472">
    <property type="component" value="Unassembled WGS sequence"/>
</dbReference>
<dbReference type="RefSeq" id="WP_134424458.1">
    <property type="nucleotide sequence ID" value="NZ_SOHA01000022.1"/>
</dbReference>
<dbReference type="EMBL" id="SOHA01000022">
    <property type="protein sequence ID" value="TFD30286.1"/>
    <property type="molecule type" value="Genomic_DNA"/>
</dbReference>
<dbReference type="OrthoDB" id="9770340at2"/>
<accession>A0A4Y8JV59</accession>
<comment type="caution">
    <text evidence="2">The sequence shown here is derived from an EMBL/GenBank/DDBJ whole genome shotgun (WGS) entry which is preliminary data.</text>
</comment>
<proteinExistence type="predicted"/>
<gene>
    <name evidence="2" type="ORF">E3T49_08235</name>
</gene>
<name>A0A4Y8JV59_9MICO</name>
<reference evidence="2 3" key="1">
    <citation type="submission" date="2019-03" db="EMBL/GenBank/DDBJ databases">
        <title>Genomics of glacier-inhabiting Cryobacterium strains.</title>
        <authorList>
            <person name="Liu Q."/>
            <person name="Xin Y.-H."/>
        </authorList>
    </citation>
    <scope>NUCLEOTIDE SEQUENCE [LARGE SCALE GENOMIC DNA]</scope>
    <source>
        <strain evidence="2 3">TMT1-51</strain>
    </source>
</reference>
<sequence length="188" mass="20812">MTGSIDEPRAETMSPDTLAVESLYEDYQGLVGDVSAKSPSGLAALNRSYHKLLLVAAASSLEGHVKRITQAFFMAHGSHEISQFVSKQVLARGYHGLFDWKAESAQPYFTSFGEACGKGFKARLKKDDQLKADHDAFMKLGNLRNLVVHNDYATYTIELTPDEVMASYRKAVNFTGRFEVLILTPESL</sequence>
<dbReference type="AlphaFoldDB" id="A0A4Y8JV59"/>
<feature type="domain" description="RiboL-PSP-HEPN" evidence="1">
    <location>
        <begin position="45"/>
        <end position="174"/>
    </location>
</feature>
<keyword evidence="3" id="KW-1185">Reference proteome</keyword>
<organism evidence="2 3">
    <name type="scientific">Cryobacterium cryoconiti</name>
    <dbReference type="NCBI Taxonomy" id="1259239"/>
    <lineage>
        <taxon>Bacteria</taxon>
        <taxon>Bacillati</taxon>
        <taxon>Actinomycetota</taxon>
        <taxon>Actinomycetes</taxon>
        <taxon>Micrococcales</taxon>
        <taxon>Microbacteriaceae</taxon>
        <taxon>Cryobacterium</taxon>
    </lineage>
</organism>
<dbReference type="Pfam" id="PF18735">
    <property type="entry name" value="HEPN_RiboL-PSP"/>
    <property type="match status" value="1"/>
</dbReference>